<organism evidence="2">
    <name type="scientific">Anguilla anguilla</name>
    <name type="common">European freshwater eel</name>
    <name type="synonym">Muraena anguilla</name>
    <dbReference type="NCBI Taxonomy" id="7936"/>
    <lineage>
        <taxon>Eukaryota</taxon>
        <taxon>Metazoa</taxon>
        <taxon>Chordata</taxon>
        <taxon>Craniata</taxon>
        <taxon>Vertebrata</taxon>
        <taxon>Euteleostomi</taxon>
        <taxon>Actinopterygii</taxon>
        <taxon>Neopterygii</taxon>
        <taxon>Teleostei</taxon>
        <taxon>Anguilliformes</taxon>
        <taxon>Anguillidae</taxon>
        <taxon>Anguilla</taxon>
    </lineage>
</organism>
<sequence length="48" mass="5620">MLQTVHLHDQMKYLLGACEQSDSTEKTNGHHFQLPPRQCHSSERPQFQ</sequence>
<evidence type="ECO:0000256" key="1">
    <source>
        <dbReference type="SAM" id="MobiDB-lite"/>
    </source>
</evidence>
<reference evidence="2" key="1">
    <citation type="submission" date="2014-11" db="EMBL/GenBank/DDBJ databases">
        <authorList>
            <person name="Amaro Gonzalez C."/>
        </authorList>
    </citation>
    <scope>NUCLEOTIDE SEQUENCE</scope>
</reference>
<dbReference type="AlphaFoldDB" id="A0A0E9WIK6"/>
<dbReference type="EMBL" id="GBXM01018375">
    <property type="protein sequence ID" value="JAH90202.1"/>
    <property type="molecule type" value="Transcribed_RNA"/>
</dbReference>
<proteinExistence type="predicted"/>
<reference evidence="2" key="2">
    <citation type="journal article" date="2015" name="Fish Shellfish Immunol.">
        <title>Early steps in the European eel (Anguilla anguilla)-Vibrio vulnificus interaction in the gills: Role of the RtxA13 toxin.</title>
        <authorList>
            <person name="Callol A."/>
            <person name="Pajuelo D."/>
            <person name="Ebbesson L."/>
            <person name="Teles M."/>
            <person name="MacKenzie S."/>
            <person name="Amaro C."/>
        </authorList>
    </citation>
    <scope>NUCLEOTIDE SEQUENCE</scope>
</reference>
<accession>A0A0E9WIK6</accession>
<feature type="region of interest" description="Disordered" evidence="1">
    <location>
        <begin position="21"/>
        <end position="48"/>
    </location>
</feature>
<evidence type="ECO:0000313" key="2">
    <source>
        <dbReference type="EMBL" id="JAH90202.1"/>
    </source>
</evidence>
<name>A0A0E9WIK6_ANGAN</name>
<protein>
    <submittedName>
        <fullName evidence="2">Uncharacterized protein</fullName>
    </submittedName>
</protein>